<accession>A0A0E2HG55</accession>
<feature type="domain" description="Purine catabolism PurC-like" evidence="1">
    <location>
        <begin position="11"/>
        <end position="121"/>
    </location>
</feature>
<evidence type="ECO:0000313" key="2">
    <source>
        <dbReference type="EMBL" id="ENZ19110.1"/>
    </source>
</evidence>
<dbReference type="HOGENOM" id="CLU_1265112_0_0_9"/>
<dbReference type="EMBL" id="AGYR01000006">
    <property type="protein sequence ID" value="ENZ19110.1"/>
    <property type="molecule type" value="Genomic_DNA"/>
</dbReference>
<organism evidence="2 3">
    <name type="scientific">[Clostridium] clostridioforme 90A8</name>
    <dbReference type="NCBI Taxonomy" id="999408"/>
    <lineage>
        <taxon>Bacteria</taxon>
        <taxon>Bacillati</taxon>
        <taxon>Bacillota</taxon>
        <taxon>Clostridia</taxon>
        <taxon>Lachnospirales</taxon>
        <taxon>Lachnospiraceae</taxon>
        <taxon>Enterocloster</taxon>
    </lineage>
</organism>
<name>A0A0E2HG55_9FIRM</name>
<reference evidence="2 3" key="1">
    <citation type="submission" date="2013-01" db="EMBL/GenBank/DDBJ databases">
        <title>The Genome Sequence of Clostridium clostridioforme 90A8.</title>
        <authorList>
            <consortium name="The Broad Institute Genome Sequencing Platform"/>
            <person name="Earl A."/>
            <person name="Ward D."/>
            <person name="Feldgarden M."/>
            <person name="Gevers D."/>
            <person name="Courvalin P."/>
            <person name="Lambert T."/>
            <person name="Walker B."/>
            <person name="Young S.K."/>
            <person name="Zeng Q."/>
            <person name="Gargeya S."/>
            <person name="Fitzgerald M."/>
            <person name="Haas B."/>
            <person name="Abouelleil A."/>
            <person name="Alvarado L."/>
            <person name="Arachchi H.M."/>
            <person name="Berlin A.M."/>
            <person name="Chapman S.B."/>
            <person name="Dewar J."/>
            <person name="Goldberg J."/>
            <person name="Griggs A."/>
            <person name="Gujja S."/>
            <person name="Hansen M."/>
            <person name="Howarth C."/>
            <person name="Imamovic A."/>
            <person name="Larimer J."/>
            <person name="McCowan C."/>
            <person name="Murphy C."/>
            <person name="Neiman D."/>
            <person name="Pearson M."/>
            <person name="Priest M."/>
            <person name="Roberts A."/>
            <person name="Saif S."/>
            <person name="Shea T."/>
            <person name="Sisk P."/>
            <person name="Sykes S."/>
            <person name="Wortman J."/>
            <person name="Nusbaum C."/>
            <person name="Birren B."/>
        </authorList>
    </citation>
    <scope>NUCLEOTIDE SEQUENCE [LARGE SCALE GENOMIC DNA]</scope>
    <source>
        <strain evidence="2 3">90A8</strain>
    </source>
</reference>
<dbReference type="Proteomes" id="UP000013085">
    <property type="component" value="Unassembled WGS sequence"/>
</dbReference>
<dbReference type="AlphaFoldDB" id="A0A0E2HG55"/>
<dbReference type="Pfam" id="PF07905">
    <property type="entry name" value="PucR"/>
    <property type="match status" value="1"/>
</dbReference>
<dbReference type="InterPro" id="IPR012914">
    <property type="entry name" value="PucR_dom"/>
</dbReference>
<evidence type="ECO:0000259" key="1">
    <source>
        <dbReference type="Pfam" id="PF07905"/>
    </source>
</evidence>
<comment type="caution">
    <text evidence="2">The sequence shown here is derived from an EMBL/GenBank/DDBJ whole genome shotgun (WGS) entry which is preliminary data.</text>
</comment>
<proteinExistence type="predicted"/>
<dbReference type="RefSeq" id="WP_002594902.1">
    <property type="nucleotide sequence ID" value="NZ_KB850998.1"/>
</dbReference>
<sequence length="187" mass="21554">MVTVANFTSDLEQIRCVAGFRGTNRKITSFSIIDTPEILDWLHGGEFVVDSGYITFHNPSILKGFVASLKEKGCAALGVKLHRYHNEIPNIILEDGNKLDFPIYELPYNLYFCDFAYTIHKRMFEEQLDEMYHVSIAYKDIVDSLSKYKVPERMLSELSLVLKNPVFLTNSRFELIDYSYGPNDNFS</sequence>
<gene>
    <name evidence="2" type="ORF">HMPREF1090_00982</name>
</gene>
<evidence type="ECO:0000313" key="3">
    <source>
        <dbReference type="Proteomes" id="UP000013085"/>
    </source>
</evidence>
<protein>
    <recommendedName>
        <fullName evidence="1">Purine catabolism PurC-like domain-containing protein</fullName>
    </recommendedName>
</protein>
<feature type="non-terminal residue" evidence="2">
    <location>
        <position position="187"/>
    </location>
</feature>